<dbReference type="AlphaFoldDB" id="A0A9K3ILJ3"/>
<dbReference type="Gramene" id="mRNA:HanXRQr2_Chr07g0294751">
    <property type="protein sequence ID" value="mRNA:HanXRQr2_Chr07g0294751"/>
    <property type="gene ID" value="HanXRQr2_Chr07g0294751"/>
</dbReference>
<name>A0A9K3ILJ3_HELAN</name>
<dbReference type="Proteomes" id="UP000215914">
    <property type="component" value="Unassembled WGS sequence"/>
</dbReference>
<dbReference type="EMBL" id="MNCJ02000322">
    <property type="protein sequence ID" value="KAF5798595.1"/>
    <property type="molecule type" value="Genomic_DNA"/>
</dbReference>
<comment type="caution">
    <text evidence="1">The sequence shown here is derived from an EMBL/GenBank/DDBJ whole genome shotgun (WGS) entry which is preliminary data.</text>
</comment>
<keyword evidence="2" id="KW-1185">Reference proteome</keyword>
<evidence type="ECO:0000313" key="2">
    <source>
        <dbReference type="Proteomes" id="UP000215914"/>
    </source>
</evidence>
<reference evidence="1" key="1">
    <citation type="journal article" date="2017" name="Nature">
        <title>The sunflower genome provides insights into oil metabolism, flowering and Asterid evolution.</title>
        <authorList>
            <person name="Badouin H."/>
            <person name="Gouzy J."/>
            <person name="Grassa C.J."/>
            <person name="Murat F."/>
            <person name="Staton S.E."/>
            <person name="Cottret L."/>
            <person name="Lelandais-Briere C."/>
            <person name="Owens G.L."/>
            <person name="Carrere S."/>
            <person name="Mayjonade B."/>
            <person name="Legrand L."/>
            <person name="Gill N."/>
            <person name="Kane N.C."/>
            <person name="Bowers J.E."/>
            <person name="Hubner S."/>
            <person name="Bellec A."/>
            <person name="Berard A."/>
            <person name="Berges H."/>
            <person name="Blanchet N."/>
            <person name="Boniface M.C."/>
            <person name="Brunel D."/>
            <person name="Catrice O."/>
            <person name="Chaidir N."/>
            <person name="Claudel C."/>
            <person name="Donnadieu C."/>
            <person name="Faraut T."/>
            <person name="Fievet G."/>
            <person name="Helmstetter N."/>
            <person name="King M."/>
            <person name="Knapp S.J."/>
            <person name="Lai Z."/>
            <person name="Le Paslier M.C."/>
            <person name="Lippi Y."/>
            <person name="Lorenzon L."/>
            <person name="Mandel J.R."/>
            <person name="Marage G."/>
            <person name="Marchand G."/>
            <person name="Marquand E."/>
            <person name="Bret-Mestries E."/>
            <person name="Morien E."/>
            <person name="Nambeesan S."/>
            <person name="Nguyen T."/>
            <person name="Pegot-Espagnet P."/>
            <person name="Pouilly N."/>
            <person name="Raftis F."/>
            <person name="Sallet E."/>
            <person name="Schiex T."/>
            <person name="Thomas J."/>
            <person name="Vandecasteele C."/>
            <person name="Vares D."/>
            <person name="Vear F."/>
            <person name="Vautrin S."/>
            <person name="Crespi M."/>
            <person name="Mangin B."/>
            <person name="Burke J.M."/>
            <person name="Salse J."/>
            <person name="Munos S."/>
            <person name="Vincourt P."/>
            <person name="Rieseberg L.H."/>
            <person name="Langlade N.B."/>
        </authorList>
    </citation>
    <scope>NUCLEOTIDE SEQUENCE</scope>
    <source>
        <tissue evidence="1">Leaves</tissue>
    </source>
</reference>
<protein>
    <submittedName>
        <fullName evidence="1">Uncharacterized protein</fullName>
    </submittedName>
</protein>
<organism evidence="1 2">
    <name type="scientific">Helianthus annuus</name>
    <name type="common">Common sunflower</name>
    <dbReference type="NCBI Taxonomy" id="4232"/>
    <lineage>
        <taxon>Eukaryota</taxon>
        <taxon>Viridiplantae</taxon>
        <taxon>Streptophyta</taxon>
        <taxon>Embryophyta</taxon>
        <taxon>Tracheophyta</taxon>
        <taxon>Spermatophyta</taxon>
        <taxon>Magnoliopsida</taxon>
        <taxon>eudicotyledons</taxon>
        <taxon>Gunneridae</taxon>
        <taxon>Pentapetalae</taxon>
        <taxon>asterids</taxon>
        <taxon>campanulids</taxon>
        <taxon>Asterales</taxon>
        <taxon>Asteraceae</taxon>
        <taxon>Asteroideae</taxon>
        <taxon>Heliantheae alliance</taxon>
        <taxon>Heliantheae</taxon>
        <taxon>Helianthus</taxon>
    </lineage>
</organism>
<accession>A0A9K3ILJ3</accession>
<evidence type="ECO:0000313" key="1">
    <source>
        <dbReference type="EMBL" id="KAF5798595.1"/>
    </source>
</evidence>
<proteinExistence type="predicted"/>
<sequence length="53" mass="6364">MDLAQTLPVDLSKRRRLAQRFEENLKHMGENQNGGDLRRQCQRWVHHVVIRAR</sequence>
<gene>
    <name evidence="1" type="ORF">HanXRQr2_Chr07g0294751</name>
</gene>
<reference evidence="1" key="2">
    <citation type="submission" date="2020-06" db="EMBL/GenBank/DDBJ databases">
        <title>Helianthus annuus Genome sequencing and assembly Release 2.</title>
        <authorList>
            <person name="Gouzy J."/>
            <person name="Langlade N."/>
            <person name="Munos S."/>
        </authorList>
    </citation>
    <scope>NUCLEOTIDE SEQUENCE</scope>
    <source>
        <tissue evidence="1">Leaves</tissue>
    </source>
</reference>